<evidence type="ECO:0000256" key="1">
    <source>
        <dbReference type="SAM" id="MobiDB-lite"/>
    </source>
</evidence>
<protein>
    <submittedName>
        <fullName evidence="2">Uncharacterized protein</fullName>
    </submittedName>
</protein>
<gene>
    <name evidence="2" type="ORF">AVDCRST_MAG65-878</name>
</gene>
<feature type="compositionally biased region" description="Basic residues" evidence="1">
    <location>
        <begin position="24"/>
        <end position="53"/>
    </location>
</feature>
<sequence length="113" mass="13111">DLCSAHSSRPGRRHLLRAVGRPQPRARRRAHRDRRKGARRAPARAHPRRRAPQRRAGLPVRAHRAVRHQAVAALPPHPQARRRRPRRRRASAQVGVLLRFHRRSHGADRMAEL</sequence>
<dbReference type="EMBL" id="CADCVL010000152">
    <property type="protein sequence ID" value="CAA9473092.1"/>
    <property type="molecule type" value="Genomic_DNA"/>
</dbReference>
<reference evidence="2" key="1">
    <citation type="submission" date="2020-02" db="EMBL/GenBank/DDBJ databases">
        <authorList>
            <person name="Meier V. D."/>
        </authorList>
    </citation>
    <scope>NUCLEOTIDE SEQUENCE</scope>
    <source>
        <strain evidence="2">AVDCRST_MAG65</strain>
    </source>
</reference>
<dbReference type="AlphaFoldDB" id="A0A6J4RRA1"/>
<feature type="compositionally biased region" description="Basic residues" evidence="1">
    <location>
        <begin position="79"/>
        <end position="90"/>
    </location>
</feature>
<organism evidence="2">
    <name type="scientific">uncultured Solirubrobacteraceae bacterium</name>
    <dbReference type="NCBI Taxonomy" id="1162706"/>
    <lineage>
        <taxon>Bacteria</taxon>
        <taxon>Bacillati</taxon>
        <taxon>Actinomycetota</taxon>
        <taxon>Thermoleophilia</taxon>
        <taxon>Solirubrobacterales</taxon>
        <taxon>Solirubrobacteraceae</taxon>
        <taxon>environmental samples</taxon>
    </lineage>
</organism>
<feature type="region of interest" description="Disordered" evidence="1">
    <location>
        <begin position="1"/>
        <end position="96"/>
    </location>
</feature>
<evidence type="ECO:0000313" key="2">
    <source>
        <dbReference type="EMBL" id="CAA9473092.1"/>
    </source>
</evidence>
<feature type="non-terminal residue" evidence="2">
    <location>
        <position position="113"/>
    </location>
</feature>
<feature type="non-terminal residue" evidence="2">
    <location>
        <position position="1"/>
    </location>
</feature>
<proteinExistence type="predicted"/>
<name>A0A6J4RRA1_9ACTN</name>
<accession>A0A6J4RRA1</accession>